<evidence type="ECO:0000259" key="1">
    <source>
        <dbReference type="Pfam" id="PF13175"/>
    </source>
</evidence>
<dbReference type="HOGENOM" id="CLU_549365_0_0_2"/>
<dbReference type="SUPFAM" id="SSF52540">
    <property type="entry name" value="P-loop containing nucleoside triphosphate hydrolases"/>
    <property type="match status" value="1"/>
</dbReference>
<dbReference type="eggNOG" id="arCOG03239">
    <property type="taxonomic scope" value="Archaea"/>
</dbReference>
<dbReference type="InterPro" id="IPR041685">
    <property type="entry name" value="AAA_GajA/Old/RecF-like"/>
</dbReference>
<sequence length="494" mass="56800">MRLTEFYTSNFRSLEMVSLRELGGFNVVVGFNGYGKTNLLSAIYLFVKNLTAGLEKRSVEDRNQEYLLMWNGYDTSRTIILGGRIQFVEQEVEKVLGKSQTFSIEVVNKLRYVNGYLEWDLDLLRVNGSVPSRDEMEQARKLLDYASGQIEYVPIFDQNYFDDVLKRIVGLNRSPINLRKYWYDFANLVSNTIPEVRGIEIWDSKKLVLNVYNLPIYIDLAASGFQRIILILFVIWLSGNKVLLVEEPEVNMHPIMQYKIAKLLKSWTDSNILQVFMTTHSPFIVSSEVDNYIVLKRGQTASKTISFQPTDEIRASLSLLGVSLGDLLFNKTIIVASEMAEPKVILNWLRKLNVSPEHNGIVIFNVKSDLELQTWLRLRDTLKLDILLLGLCDKVDNELRDLCLPLSKEVESFYSKSGMLEALKRIGIYPDDKEMRDLSREDNLRWLVNVLKRRGIDYGSMRASIGEIISRIDSIEIPKELEILVNKIKTAQVA</sequence>
<reference evidence="2 3" key="1">
    <citation type="submission" date="2012-01" db="EMBL/GenBank/DDBJ databases">
        <title>Improved High-Quality Draft sequence of Metallosphaera yellowstonensis MK1.</title>
        <authorList>
            <consortium name="US DOE Joint Genome Institute"/>
            <person name="Lucas S."/>
            <person name="Han J."/>
            <person name="Cheng J.-F."/>
            <person name="Goodwin L."/>
            <person name="Pitluck S."/>
            <person name="Peters L."/>
            <person name="Teshima H."/>
            <person name="Detter J.C."/>
            <person name="Han C."/>
            <person name="Tapia R."/>
            <person name="Land M."/>
            <person name="Hauser L."/>
            <person name="Kyrpides N."/>
            <person name="Kozubal M."/>
            <person name="Macur R.E."/>
            <person name="Jay Z."/>
            <person name="Inskeep W."/>
            <person name="Woyke T."/>
        </authorList>
    </citation>
    <scope>NUCLEOTIDE SEQUENCE [LARGE SCALE GENOMIC DNA]</scope>
    <source>
        <strain evidence="2 3">MK1</strain>
    </source>
</reference>
<dbReference type="PANTHER" id="PTHR43581:SF4">
    <property type="entry name" value="ATP_GTP PHOSPHATASE"/>
    <property type="match status" value="1"/>
</dbReference>
<dbReference type="STRING" id="671065.MetMK1DRAFT_00030610"/>
<dbReference type="RefSeq" id="WP_009075234.1">
    <property type="nucleotide sequence ID" value="NZ_JH597770.1"/>
</dbReference>
<feature type="domain" description="Endonuclease GajA/Old nuclease/RecF-like AAA" evidence="1">
    <location>
        <begin position="209"/>
        <end position="285"/>
    </location>
</feature>
<evidence type="ECO:0000313" key="3">
    <source>
        <dbReference type="Proteomes" id="UP000003980"/>
    </source>
</evidence>
<organism evidence="2 3">
    <name type="scientific">Metallosphaera yellowstonensis MK1</name>
    <dbReference type="NCBI Taxonomy" id="671065"/>
    <lineage>
        <taxon>Archaea</taxon>
        <taxon>Thermoproteota</taxon>
        <taxon>Thermoprotei</taxon>
        <taxon>Sulfolobales</taxon>
        <taxon>Sulfolobaceae</taxon>
        <taxon>Metallosphaera</taxon>
    </lineage>
</organism>
<dbReference type="EMBL" id="JH597770">
    <property type="protein sequence ID" value="EHP68618.1"/>
    <property type="molecule type" value="Genomic_DNA"/>
</dbReference>
<gene>
    <name evidence="2" type="ORF">MetMK1DRAFT_00030610</name>
</gene>
<dbReference type="Pfam" id="PF13175">
    <property type="entry name" value="AAA_15"/>
    <property type="match status" value="2"/>
</dbReference>
<dbReference type="PANTHER" id="PTHR43581">
    <property type="entry name" value="ATP/GTP PHOSPHATASE"/>
    <property type="match status" value="1"/>
</dbReference>
<dbReference type="InterPro" id="IPR051396">
    <property type="entry name" value="Bact_Antivir_Def_Nuclease"/>
</dbReference>
<dbReference type="CDD" id="cd00267">
    <property type="entry name" value="ABC_ATPase"/>
    <property type="match status" value="1"/>
</dbReference>
<dbReference type="InterPro" id="IPR027417">
    <property type="entry name" value="P-loop_NTPase"/>
</dbReference>
<name>H2C8Z2_9CREN</name>
<feature type="domain" description="Endonuclease GajA/Old nuclease/RecF-like AAA" evidence="1">
    <location>
        <begin position="1"/>
        <end position="53"/>
    </location>
</feature>
<dbReference type="OrthoDB" id="25344at2157"/>
<dbReference type="Proteomes" id="UP000003980">
    <property type="component" value="Unassembled WGS sequence"/>
</dbReference>
<evidence type="ECO:0000313" key="2">
    <source>
        <dbReference type="EMBL" id="EHP68618.1"/>
    </source>
</evidence>
<dbReference type="AlphaFoldDB" id="H2C8Z2"/>
<protein>
    <recommendedName>
        <fullName evidence="1">Endonuclease GajA/Old nuclease/RecF-like AAA domain-containing protein</fullName>
    </recommendedName>
</protein>
<accession>H2C8Z2</accession>
<proteinExistence type="predicted"/>
<keyword evidence="3" id="KW-1185">Reference proteome</keyword>
<dbReference type="Gene3D" id="3.40.50.300">
    <property type="entry name" value="P-loop containing nucleotide triphosphate hydrolases"/>
    <property type="match status" value="1"/>
</dbReference>